<dbReference type="RefSeq" id="WP_262855414.1">
    <property type="nucleotide sequence ID" value="NZ_JAOPKZ010000006.1"/>
</dbReference>
<dbReference type="InterPro" id="IPR023577">
    <property type="entry name" value="CYTH_domain"/>
</dbReference>
<proteinExistence type="predicted"/>
<dbReference type="CDD" id="cd07762">
    <property type="entry name" value="CYTH-like_Pase_1"/>
    <property type="match status" value="1"/>
</dbReference>
<accession>A0ABT2QPT9</accession>
<evidence type="ECO:0000313" key="3">
    <source>
        <dbReference type="Proteomes" id="UP001209553"/>
    </source>
</evidence>
<dbReference type="Gene3D" id="2.40.320.10">
    <property type="entry name" value="Hypothetical Protein Pfu-838710-001"/>
    <property type="match status" value="1"/>
</dbReference>
<dbReference type="SMART" id="SM01118">
    <property type="entry name" value="CYTH"/>
    <property type="match status" value="1"/>
</dbReference>
<dbReference type="EMBL" id="JAOPKZ010000006">
    <property type="protein sequence ID" value="MCU5745994.1"/>
    <property type="molecule type" value="Genomic_DNA"/>
</dbReference>
<comment type="caution">
    <text evidence="2">The sequence shown here is derived from an EMBL/GenBank/DDBJ whole genome shotgun (WGS) entry which is preliminary data.</text>
</comment>
<dbReference type="PROSITE" id="PS51707">
    <property type="entry name" value="CYTH"/>
    <property type="match status" value="1"/>
</dbReference>
<protein>
    <submittedName>
        <fullName evidence="2">CYTH domain-containing protein</fullName>
    </submittedName>
</protein>
<keyword evidence="3" id="KW-1185">Reference proteome</keyword>
<dbReference type="PIRSF" id="PIRSF012526">
    <property type="entry name" value="CYTH_UCP012526"/>
    <property type="match status" value="1"/>
</dbReference>
<organism evidence="2 3">
    <name type="scientific">Staphylococcus marylandisciuri</name>
    <dbReference type="NCBI Taxonomy" id="2981529"/>
    <lineage>
        <taxon>Bacteria</taxon>
        <taxon>Bacillati</taxon>
        <taxon>Bacillota</taxon>
        <taxon>Bacilli</taxon>
        <taxon>Bacillales</taxon>
        <taxon>Staphylococcaceae</taxon>
        <taxon>Staphylococcus</taxon>
    </lineage>
</organism>
<gene>
    <name evidence="2" type="ORF">N9R04_04565</name>
</gene>
<feature type="domain" description="CYTH" evidence="1">
    <location>
        <begin position="4"/>
        <end position="191"/>
    </location>
</feature>
<dbReference type="SUPFAM" id="SSF55154">
    <property type="entry name" value="CYTH-like phosphatases"/>
    <property type="match status" value="1"/>
</dbReference>
<name>A0ABT2QPT9_9STAP</name>
<dbReference type="Proteomes" id="UP001209553">
    <property type="component" value="Unassembled WGS sequence"/>
</dbReference>
<dbReference type="Pfam" id="PF01928">
    <property type="entry name" value="CYTH"/>
    <property type="match status" value="1"/>
</dbReference>
<reference evidence="2 3" key="1">
    <citation type="journal article" date="2023" name="Int. J. Syst. Evol. Microbiol.">
        <title>Streptococcus sciuri sp. nov., Staphylococcus marylandisciuri sp. nov. and Staphylococcus americanisciuri sp. nov., isolated from faeces of eastern grey squirrel (Sciurus carolinensis).</title>
        <authorList>
            <person name="Volokhov D.V."/>
            <person name="Zagorodnyaya T.A."/>
            <person name="Furtak V.A."/>
            <person name="Nattanmai G."/>
            <person name="Randall L."/>
            <person name="Jose S."/>
            <person name="Gao Y."/>
            <person name="Eisenberg T."/>
            <person name="Delmonte P."/>
            <person name="Blom J."/>
            <person name="Mitchell K.K."/>
        </authorList>
    </citation>
    <scope>NUCLEOTIDE SEQUENCE [LARGE SCALE GENOMIC DNA]</scope>
    <source>
        <strain evidence="2 3">SQ8-PEA</strain>
    </source>
</reference>
<evidence type="ECO:0000313" key="2">
    <source>
        <dbReference type="EMBL" id="MCU5745994.1"/>
    </source>
</evidence>
<sequence>MATNNEIEFKQLLSEEQYSQLKNDHFKHTPAFTQTNYYIDTPDFTLKHHLCALRIRKKHNTLEMTLKVPAKVGLLEYNFETNVQPHIGEQLHPSALPQDITEELESINANIHQLEILGSLTTTRMEVAKGDNLLVLDKSEYLDVTDYELEYEVDNYDEGRVEFRQLLQSYGIDYQEPDNKVKRFFDRKELLTHKY</sequence>
<dbReference type="InterPro" id="IPR033469">
    <property type="entry name" value="CYTH-like_dom_sf"/>
</dbReference>
<dbReference type="InterPro" id="IPR009195">
    <property type="entry name" value="Uncharacterised_YjbK"/>
</dbReference>
<evidence type="ECO:0000259" key="1">
    <source>
        <dbReference type="PROSITE" id="PS51707"/>
    </source>
</evidence>